<protein>
    <recommendedName>
        <fullName evidence="2">ArnR1-like winged helix-turn-helix domain-containing protein</fullName>
    </recommendedName>
</protein>
<evidence type="ECO:0000313" key="1">
    <source>
        <dbReference type="EMBL" id="KKN93617.1"/>
    </source>
</evidence>
<accession>A0A0F9V1M0</accession>
<sequence length="95" mass="10869">MSSHSKNQMQSIKVIRYGIRDVILIILGENKVPLFKPQLLYQMNHYDLSFIPDENKINAILQKLAKQGLLAYTLIGNSYGVTLTKKGETEYNIIQ</sequence>
<dbReference type="EMBL" id="LAZR01000084">
    <property type="protein sequence ID" value="KKN93617.1"/>
    <property type="molecule type" value="Genomic_DNA"/>
</dbReference>
<name>A0A0F9V1M0_9ZZZZ</name>
<reference evidence="1" key="1">
    <citation type="journal article" date="2015" name="Nature">
        <title>Complex archaea that bridge the gap between prokaryotes and eukaryotes.</title>
        <authorList>
            <person name="Spang A."/>
            <person name="Saw J.H."/>
            <person name="Jorgensen S.L."/>
            <person name="Zaremba-Niedzwiedzka K."/>
            <person name="Martijn J."/>
            <person name="Lind A.E."/>
            <person name="van Eijk R."/>
            <person name="Schleper C."/>
            <person name="Guy L."/>
            <person name="Ettema T.J."/>
        </authorList>
    </citation>
    <scope>NUCLEOTIDE SEQUENCE</scope>
</reference>
<evidence type="ECO:0008006" key="2">
    <source>
        <dbReference type="Google" id="ProtNLM"/>
    </source>
</evidence>
<organism evidence="1">
    <name type="scientific">marine sediment metagenome</name>
    <dbReference type="NCBI Taxonomy" id="412755"/>
    <lineage>
        <taxon>unclassified sequences</taxon>
        <taxon>metagenomes</taxon>
        <taxon>ecological metagenomes</taxon>
    </lineage>
</organism>
<gene>
    <name evidence="1" type="ORF">LCGC14_0194490</name>
</gene>
<proteinExistence type="predicted"/>
<dbReference type="AlphaFoldDB" id="A0A0F9V1M0"/>
<comment type="caution">
    <text evidence="1">The sequence shown here is derived from an EMBL/GenBank/DDBJ whole genome shotgun (WGS) entry which is preliminary data.</text>
</comment>